<evidence type="ECO:0000313" key="5">
    <source>
        <dbReference type="Proteomes" id="UP000238916"/>
    </source>
</evidence>
<dbReference type="SUPFAM" id="SSF55031">
    <property type="entry name" value="Bacterial exopeptidase dimerisation domain"/>
    <property type="match status" value="1"/>
</dbReference>
<evidence type="ECO:0000256" key="1">
    <source>
        <dbReference type="ARBA" id="ARBA00022723"/>
    </source>
</evidence>
<dbReference type="SUPFAM" id="SSF53187">
    <property type="entry name" value="Zn-dependent exopeptidases"/>
    <property type="match status" value="1"/>
</dbReference>
<evidence type="ECO:0000313" key="4">
    <source>
        <dbReference type="EMBL" id="SPF40421.1"/>
    </source>
</evidence>
<dbReference type="Gene3D" id="3.40.630.10">
    <property type="entry name" value="Zn peptidases"/>
    <property type="match status" value="1"/>
</dbReference>
<dbReference type="OrthoDB" id="9792335at2"/>
<dbReference type="GO" id="GO:0046872">
    <property type="term" value="F:metal ion binding"/>
    <property type="evidence" value="ECO:0007669"/>
    <property type="project" value="UniProtKB-KW"/>
</dbReference>
<accession>A0A2U3KL84</accession>
<dbReference type="Proteomes" id="UP000238916">
    <property type="component" value="Unassembled WGS sequence"/>
</dbReference>
<keyword evidence="1" id="KW-0479">Metal-binding</keyword>
<keyword evidence="2" id="KW-0378">Hydrolase</keyword>
<dbReference type="Gene3D" id="3.30.70.360">
    <property type="match status" value="1"/>
</dbReference>
<evidence type="ECO:0000259" key="3">
    <source>
        <dbReference type="Pfam" id="PF07687"/>
    </source>
</evidence>
<dbReference type="Pfam" id="PF01546">
    <property type="entry name" value="Peptidase_M20"/>
    <property type="match status" value="1"/>
</dbReference>
<dbReference type="Pfam" id="PF07687">
    <property type="entry name" value="M20_dimer"/>
    <property type="match status" value="1"/>
</dbReference>
<proteinExistence type="predicted"/>
<organism evidence="4 5">
    <name type="scientific">Candidatus Desulfosporosinus infrequens</name>
    <dbReference type="NCBI Taxonomy" id="2043169"/>
    <lineage>
        <taxon>Bacteria</taxon>
        <taxon>Bacillati</taxon>
        <taxon>Bacillota</taxon>
        <taxon>Clostridia</taxon>
        <taxon>Eubacteriales</taxon>
        <taxon>Desulfitobacteriaceae</taxon>
        <taxon>Desulfosporosinus</taxon>
    </lineage>
</organism>
<dbReference type="GO" id="GO:0016787">
    <property type="term" value="F:hydrolase activity"/>
    <property type="evidence" value="ECO:0007669"/>
    <property type="project" value="UniProtKB-KW"/>
</dbReference>
<evidence type="ECO:0000256" key="2">
    <source>
        <dbReference type="ARBA" id="ARBA00022801"/>
    </source>
</evidence>
<reference evidence="5" key="1">
    <citation type="submission" date="2018-02" db="EMBL/GenBank/DDBJ databases">
        <authorList>
            <person name="Hausmann B."/>
        </authorList>
    </citation>
    <scope>NUCLEOTIDE SEQUENCE [LARGE SCALE GENOMIC DNA]</scope>
    <source>
        <strain evidence="5">Peat soil MAG SbF1</strain>
    </source>
</reference>
<dbReference type="InterPro" id="IPR036264">
    <property type="entry name" value="Bact_exopeptidase_dim_dom"/>
</dbReference>
<dbReference type="InterPro" id="IPR050072">
    <property type="entry name" value="Peptidase_M20A"/>
</dbReference>
<name>A0A2U3KL84_9FIRM</name>
<feature type="domain" description="Peptidase M20 dimerisation" evidence="3">
    <location>
        <begin position="205"/>
        <end position="312"/>
    </location>
</feature>
<dbReference type="EMBL" id="OMOF01000139">
    <property type="protein sequence ID" value="SPF40421.1"/>
    <property type="molecule type" value="Genomic_DNA"/>
</dbReference>
<dbReference type="InterPro" id="IPR011650">
    <property type="entry name" value="Peptidase_M20_dimer"/>
</dbReference>
<dbReference type="AlphaFoldDB" id="A0A2U3KL84"/>
<sequence>METIQVTINKLAEDLKPAVVDFCQRLIRIPALSGDEKGVADLYLAEMEKLGYDRYFRDRWGNVVGIIEGTEPGPAIMYNAHLDHVDTGDYSEWGGYDPYGAVIDVNEMENQDRDGYELVEVIHGRAAADVKAGGACQIYSGKIILELRKMGYPVKGRYIFTGVVLEEPAEQLGMIKLLEDTLPAEGLTYDGVVSCEATSLKLYLGHRGRVELKVTLFGVTSHGSAPWLGINAVNKATKFIDKVEETVAAKRGTDQQLGNSSIALTIINCTPGAMCIVPDRCQITYDRRFVPGETYAGCVAEIQNIIAELAAADPDFKATVEIATVPRTTYTGLTVAVPNVKEAWKISPEHPFTKAAAAGLTAIGQPVKYGYWDFGTDLSVICGREKKPAIGYSPMQEFYCHRPIDKVRIDYMIKALAGNVAIFRELTELKQKDFALY</sequence>
<dbReference type="InterPro" id="IPR002933">
    <property type="entry name" value="Peptidase_M20"/>
</dbReference>
<dbReference type="PANTHER" id="PTHR43808">
    <property type="entry name" value="ACETYLORNITHINE DEACETYLASE"/>
    <property type="match status" value="1"/>
</dbReference>
<gene>
    <name evidence="4" type="ORF">SBF1_2230002</name>
</gene>
<protein>
    <submittedName>
        <fullName evidence="4">Peptidase M20/M25/M40 family protein</fullName>
    </submittedName>
</protein>